<protein>
    <recommendedName>
        <fullName evidence="5">Selenocysteine-specific elongation factor</fullName>
    </recommendedName>
    <alternativeName>
        <fullName evidence="17">Elongation factor sec</fullName>
    </alternativeName>
    <alternativeName>
        <fullName evidence="16">Eukaryotic elongation factor, selenocysteine-tRNA-specific</fullName>
    </alternativeName>
</protein>
<dbReference type="AlphaFoldDB" id="A0A9W7WTL7"/>
<evidence type="ECO:0000256" key="18">
    <source>
        <dbReference type="SAM" id="MobiDB-lite"/>
    </source>
</evidence>
<dbReference type="PANTHER" id="PTHR43721">
    <property type="entry name" value="ELONGATION FACTOR TU-RELATED"/>
    <property type="match status" value="1"/>
</dbReference>
<evidence type="ECO:0000256" key="12">
    <source>
        <dbReference type="ARBA" id="ARBA00023134"/>
    </source>
</evidence>
<gene>
    <name evidence="20" type="ORF">IRJ41_013873</name>
</gene>
<evidence type="ECO:0000256" key="2">
    <source>
        <dbReference type="ARBA" id="ARBA00001946"/>
    </source>
</evidence>
<dbReference type="InterPro" id="IPR027417">
    <property type="entry name" value="P-loop_NTPase"/>
</dbReference>
<dbReference type="Pfam" id="PF00009">
    <property type="entry name" value="GTP_EFTU"/>
    <property type="match status" value="1"/>
</dbReference>
<feature type="region of interest" description="Disordered" evidence="18">
    <location>
        <begin position="524"/>
        <end position="564"/>
    </location>
</feature>
<dbReference type="Pfam" id="PF21208">
    <property type="entry name" value="euk_SelB_III"/>
    <property type="match status" value="1"/>
</dbReference>
<dbReference type="InterPro" id="IPR050055">
    <property type="entry name" value="EF-Tu_GTPase"/>
</dbReference>
<dbReference type="GO" id="GO:0001514">
    <property type="term" value="P:selenocysteine incorporation"/>
    <property type="evidence" value="ECO:0007669"/>
    <property type="project" value="TreeGrafter"/>
</dbReference>
<keyword evidence="21" id="KW-1185">Reference proteome</keyword>
<name>A0A9W7WTL7_TRIRA</name>
<dbReference type="InterPro" id="IPR004161">
    <property type="entry name" value="EFTu-like_2"/>
</dbReference>
<dbReference type="InterPro" id="IPR000795">
    <property type="entry name" value="T_Tr_GTP-bd_dom"/>
</dbReference>
<evidence type="ECO:0000313" key="21">
    <source>
        <dbReference type="Proteomes" id="UP001059041"/>
    </source>
</evidence>
<evidence type="ECO:0000256" key="15">
    <source>
        <dbReference type="ARBA" id="ARBA00054716"/>
    </source>
</evidence>
<keyword evidence="11" id="KW-0648">Protein biosynthesis</keyword>
<dbReference type="OrthoDB" id="2067at2759"/>
<evidence type="ECO:0000256" key="11">
    <source>
        <dbReference type="ARBA" id="ARBA00022917"/>
    </source>
</evidence>
<accession>A0A9W7WTL7</accession>
<keyword evidence="12" id="KW-0342">GTP-binding</keyword>
<evidence type="ECO:0000256" key="6">
    <source>
        <dbReference type="ARBA" id="ARBA00022481"/>
    </source>
</evidence>
<dbReference type="GO" id="GO:0005737">
    <property type="term" value="C:cytoplasm"/>
    <property type="evidence" value="ECO:0007669"/>
    <property type="project" value="UniProtKB-SubCell"/>
</dbReference>
<feature type="domain" description="Tr-type G" evidence="19">
    <location>
        <begin position="10"/>
        <end position="212"/>
    </location>
</feature>
<comment type="cofactor">
    <cofactor evidence="2">
        <name>Mg(2+)</name>
        <dbReference type="ChEBI" id="CHEBI:18420"/>
    </cofactor>
</comment>
<comment type="function">
    <text evidence="15">Translation factor required for the incorporation of the rare amino acid selenocysteine encoded by UGA codons. Replaces the eRF1-eRF3-GTP ternary complex for the insertion of selenocysteine directed by the UGA codon. Insertion of selenocysteine at UGA codons is mediated by SECISBP2 and EEFSEC: SECISBP2 (1) specifically binds the SECIS sequence once the 80S ribosome encounters an in-frame UGA codon and (2) contacts the RPS27A/eS31 of the 40S ribosome before ribosome stalling. (3) GTP-bound EEFSEC then delivers selenocysteinyl-tRNA(Sec) to the 80S ribosome and adopts a preaccommodated state conformation. (4) After GTP hydrolysis, EEFSEC dissociates from the assembly, selenocysteinyl-tRNA(Sec) accommodates, and peptide bond synthesis and selenoprotein elongation occur.</text>
</comment>
<dbReference type="Gene3D" id="2.40.30.10">
    <property type="entry name" value="Translation factors"/>
    <property type="match status" value="1"/>
</dbReference>
<comment type="catalytic activity">
    <reaction evidence="14">
        <text>GTP + H2O = GDP + phosphate + H(+)</text>
        <dbReference type="Rhea" id="RHEA:19669"/>
        <dbReference type="ChEBI" id="CHEBI:15377"/>
        <dbReference type="ChEBI" id="CHEBI:15378"/>
        <dbReference type="ChEBI" id="CHEBI:37565"/>
        <dbReference type="ChEBI" id="CHEBI:43474"/>
        <dbReference type="ChEBI" id="CHEBI:58189"/>
    </reaction>
    <physiologicalReaction direction="left-to-right" evidence="14">
        <dbReference type="Rhea" id="RHEA:19670"/>
    </physiologicalReaction>
</comment>
<evidence type="ECO:0000259" key="19">
    <source>
        <dbReference type="PROSITE" id="PS51722"/>
    </source>
</evidence>
<evidence type="ECO:0000256" key="3">
    <source>
        <dbReference type="ARBA" id="ARBA00004123"/>
    </source>
</evidence>
<evidence type="ECO:0000256" key="5">
    <source>
        <dbReference type="ARBA" id="ARBA00015953"/>
    </source>
</evidence>
<dbReference type="GO" id="GO:0005525">
    <property type="term" value="F:GTP binding"/>
    <property type="evidence" value="ECO:0007669"/>
    <property type="project" value="UniProtKB-KW"/>
</dbReference>
<proteinExistence type="predicted"/>
<evidence type="ECO:0000256" key="17">
    <source>
        <dbReference type="ARBA" id="ARBA00082387"/>
    </source>
</evidence>
<keyword evidence="20" id="KW-0251">Elongation factor</keyword>
<dbReference type="CDD" id="cd01889">
    <property type="entry name" value="SelB_euk"/>
    <property type="match status" value="1"/>
</dbReference>
<evidence type="ECO:0000313" key="20">
    <source>
        <dbReference type="EMBL" id="KAI7807993.1"/>
    </source>
</evidence>
<dbReference type="InterPro" id="IPR009000">
    <property type="entry name" value="Transl_B-barrel_sf"/>
</dbReference>
<keyword evidence="8" id="KW-0597">Phosphoprotein</keyword>
<dbReference type="CDD" id="cd04094">
    <property type="entry name" value="eSelB_III"/>
    <property type="match status" value="1"/>
</dbReference>
<dbReference type="GO" id="GO:0003924">
    <property type="term" value="F:GTPase activity"/>
    <property type="evidence" value="ECO:0007669"/>
    <property type="project" value="InterPro"/>
</dbReference>
<keyword evidence="13" id="KW-0539">Nucleus</keyword>
<dbReference type="Gene3D" id="3.40.50.300">
    <property type="entry name" value="P-loop containing nucleotide triphosphate hydrolases"/>
    <property type="match status" value="1"/>
</dbReference>
<comment type="subcellular location">
    <subcellularLocation>
        <location evidence="4">Cytoplasm</location>
    </subcellularLocation>
    <subcellularLocation>
        <location evidence="3">Nucleus</location>
    </subcellularLocation>
</comment>
<evidence type="ECO:0000256" key="7">
    <source>
        <dbReference type="ARBA" id="ARBA00022490"/>
    </source>
</evidence>
<dbReference type="EMBL" id="JAFHDT010000007">
    <property type="protein sequence ID" value="KAI7807993.1"/>
    <property type="molecule type" value="Genomic_DNA"/>
</dbReference>
<keyword evidence="6" id="KW-0488">Methylation</keyword>
<evidence type="ECO:0000256" key="1">
    <source>
        <dbReference type="ARBA" id="ARBA00001936"/>
    </source>
</evidence>
<sequence length="579" mass="63842">MADAGNRPKTLNFNVGVLGHVDSGKTSLARALSSTASTAAFDKNPQSKERGITLDLGFSAFTVPFPEHLSKTCGDRNYDSLQFTLVDCPGHASLIRTIIGGAQIIDLMMLVVDVVKGMQTQTAECLLIGQLTCSHMVVILNKIDLLPSDKRQGAMDKMTKRMHKTLENTRFKGCPVIAVAAKPGGPEAPDTEEAQGISELIELLKSQAFLPQRDPSGTLLMAVDHCFSIRGQGTVITGTILQGSVNVNDTVEIPALKVTRKVKSIQMFRKPVPSAMQGDRVGVCVTQFDPKLLERGVVCTPGSLRTLYAAVISVQKIEYYRGVVSSRAKFHITVGHETVMARISFFHRVPPENQTGDCSPSSQKQCSDFFSFDWEFHHLDEYLMCPGDGERQEVQQWALLEFERPVTCPPLCLVIGSRLDSDIHGNTCRLAFHGKLLEGFEDKNYTETALPRLKISKYKQKEGAVERVMDDYTVIGRNLFKKETNLQLFVGLKVTLSTGETGTIEGGFGQSGKIKIRMPEGLKEETKQLLSSSSKKKGKGGTKNEPSKSEETKPNSQPVTIHLNFKRYVYDPHKKMVQS</sequence>
<dbReference type="GO" id="GO:0005634">
    <property type="term" value="C:nucleus"/>
    <property type="evidence" value="ECO:0007669"/>
    <property type="project" value="UniProtKB-SubCell"/>
</dbReference>
<keyword evidence="9" id="KW-0547">Nucleotide-binding</keyword>
<comment type="caution">
    <text evidence="20">The sequence shown here is derived from an EMBL/GenBank/DDBJ whole genome shotgun (WGS) entry which is preliminary data.</text>
</comment>
<dbReference type="FunFam" id="2.40.30.10:FF:000052">
    <property type="entry name" value="Selenocysteine-specific elongation factor EF-Sec"/>
    <property type="match status" value="1"/>
</dbReference>
<dbReference type="Proteomes" id="UP001059041">
    <property type="component" value="Linkage Group LG7"/>
</dbReference>
<evidence type="ECO:0000256" key="4">
    <source>
        <dbReference type="ARBA" id="ARBA00004496"/>
    </source>
</evidence>
<dbReference type="SUPFAM" id="SSF50447">
    <property type="entry name" value="Translation proteins"/>
    <property type="match status" value="1"/>
</dbReference>
<keyword evidence="7" id="KW-0963">Cytoplasm</keyword>
<dbReference type="PANTHER" id="PTHR43721:SF11">
    <property type="entry name" value="SELENOCYSTEINE-SPECIFIC ELONGATION FACTOR"/>
    <property type="match status" value="1"/>
</dbReference>
<dbReference type="GO" id="GO:0003746">
    <property type="term" value="F:translation elongation factor activity"/>
    <property type="evidence" value="ECO:0007669"/>
    <property type="project" value="UniProtKB-KW"/>
</dbReference>
<dbReference type="Pfam" id="PF21131">
    <property type="entry name" value="eEFSec_4th"/>
    <property type="match status" value="1"/>
</dbReference>
<comment type="cofactor">
    <cofactor evidence="1">
        <name>Mn(2+)</name>
        <dbReference type="ChEBI" id="CHEBI:29035"/>
    </cofactor>
</comment>
<evidence type="ECO:0000256" key="9">
    <source>
        <dbReference type="ARBA" id="ARBA00022741"/>
    </source>
</evidence>
<dbReference type="InterPro" id="IPR049394">
    <property type="entry name" value="eEFSec_C"/>
</dbReference>
<reference evidence="20" key="1">
    <citation type="submission" date="2021-02" db="EMBL/GenBank/DDBJ databases">
        <title>Comparative genomics reveals that relaxation of natural selection precedes convergent phenotypic evolution of cavefish.</title>
        <authorList>
            <person name="Peng Z."/>
        </authorList>
    </citation>
    <scope>NUCLEOTIDE SEQUENCE</scope>
    <source>
        <tissue evidence="20">Muscle</tissue>
    </source>
</reference>
<organism evidence="20 21">
    <name type="scientific">Triplophysa rosa</name>
    <name type="common">Cave loach</name>
    <dbReference type="NCBI Taxonomy" id="992332"/>
    <lineage>
        <taxon>Eukaryota</taxon>
        <taxon>Metazoa</taxon>
        <taxon>Chordata</taxon>
        <taxon>Craniata</taxon>
        <taxon>Vertebrata</taxon>
        <taxon>Euteleostomi</taxon>
        <taxon>Actinopterygii</taxon>
        <taxon>Neopterygii</taxon>
        <taxon>Teleostei</taxon>
        <taxon>Ostariophysi</taxon>
        <taxon>Cypriniformes</taxon>
        <taxon>Nemacheilidae</taxon>
        <taxon>Triplophysa</taxon>
    </lineage>
</organism>
<dbReference type="CDD" id="cd03696">
    <property type="entry name" value="SelB_II"/>
    <property type="match status" value="1"/>
</dbReference>
<dbReference type="InterPro" id="IPR049393">
    <property type="entry name" value="eEFSec_III"/>
</dbReference>
<keyword evidence="10" id="KW-0378">Hydrolase</keyword>
<evidence type="ECO:0000256" key="14">
    <source>
        <dbReference type="ARBA" id="ARBA00049117"/>
    </source>
</evidence>
<dbReference type="PROSITE" id="PS51722">
    <property type="entry name" value="G_TR_2"/>
    <property type="match status" value="1"/>
</dbReference>
<evidence type="ECO:0000256" key="10">
    <source>
        <dbReference type="ARBA" id="ARBA00022801"/>
    </source>
</evidence>
<dbReference type="FunFam" id="3.40.50.300:FF:000900">
    <property type="entry name" value="Eukaryotic elongation factor, selenocysteine-tRNA-specific"/>
    <property type="match status" value="1"/>
</dbReference>
<dbReference type="PRINTS" id="PR00315">
    <property type="entry name" value="ELONGATNFCT"/>
</dbReference>
<evidence type="ECO:0000256" key="16">
    <source>
        <dbReference type="ARBA" id="ARBA00076506"/>
    </source>
</evidence>
<dbReference type="Pfam" id="PF03144">
    <property type="entry name" value="GTP_EFTU_D2"/>
    <property type="match status" value="1"/>
</dbReference>
<evidence type="ECO:0000256" key="8">
    <source>
        <dbReference type="ARBA" id="ARBA00022553"/>
    </source>
</evidence>
<dbReference type="SUPFAM" id="SSF52540">
    <property type="entry name" value="P-loop containing nucleoside triphosphate hydrolases"/>
    <property type="match status" value="1"/>
</dbReference>
<evidence type="ECO:0000256" key="13">
    <source>
        <dbReference type="ARBA" id="ARBA00023242"/>
    </source>
</evidence>